<dbReference type="SUPFAM" id="SSF52096">
    <property type="entry name" value="ClpP/crotonase"/>
    <property type="match status" value="1"/>
</dbReference>
<evidence type="ECO:0000256" key="3">
    <source>
        <dbReference type="ARBA" id="ARBA00023140"/>
    </source>
</evidence>
<name>A0ABT3A9Q5_9ALTE</name>
<dbReference type="CDD" id="cd06558">
    <property type="entry name" value="crotonase-like"/>
    <property type="match status" value="1"/>
</dbReference>
<dbReference type="Gene3D" id="3.90.226.10">
    <property type="entry name" value="2-enoyl-CoA Hydratase, Chain A, domain 1"/>
    <property type="match status" value="1"/>
</dbReference>
<dbReference type="InterPro" id="IPR051053">
    <property type="entry name" value="ECH/Chromodomain_protein"/>
</dbReference>
<keyword evidence="3" id="KW-0576">Peroxisome</keyword>
<dbReference type="EMBL" id="JAOWKX010000005">
    <property type="protein sequence ID" value="MCV2885379.1"/>
    <property type="molecule type" value="Genomic_DNA"/>
</dbReference>
<keyword evidence="6" id="KW-1185">Reference proteome</keyword>
<comment type="caution">
    <text evidence="5">The sequence shown here is derived from an EMBL/GenBank/DDBJ whole genome shotgun (WGS) entry which is preliminary data.</text>
</comment>
<evidence type="ECO:0000256" key="4">
    <source>
        <dbReference type="ARBA" id="ARBA00023235"/>
    </source>
</evidence>
<dbReference type="Proteomes" id="UP001652504">
    <property type="component" value="Unassembled WGS sequence"/>
</dbReference>
<dbReference type="InterPro" id="IPR014748">
    <property type="entry name" value="Enoyl-CoA_hydra_C"/>
</dbReference>
<evidence type="ECO:0000256" key="1">
    <source>
        <dbReference type="ARBA" id="ARBA00004275"/>
    </source>
</evidence>
<proteinExistence type="inferred from homology"/>
<keyword evidence="4" id="KW-0413">Isomerase</keyword>
<dbReference type="InterPro" id="IPR029045">
    <property type="entry name" value="ClpP/crotonase-like_dom_sf"/>
</dbReference>
<dbReference type="Gene3D" id="1.10.12.10">
    <property type="entry name" value="Lyase 2-enoyl-coa Hydratase, Chain A, domain 2"/>
    <property type="match status" value="1"/>
</dbReference>
<evidence type="ECO:0000313" key="6">
    <source>
        <dbReference type="Proteomes" id="UP001652504"/>
    </source>
</evidence>
<accession>A0ABT3A9Q5</accession>
<comment type="subcellular location">
    <subcellularLocation>
        <location evidence="1">Peroxisome</location>
    </subcellularLocation>
</comment>
<gene>
    <name evidence="5" type="ORF">OE749_11805</name>
</gene>
<comment type="similarity">
    <text evidence="2">Belongs to the enoyl-CoA hydratase/isomerase family.</text>
</comment>
<evidence type="ECO:0000313" key="5">
    <source>
        <dbReference type="EMBL" id="MCV2885379.1"/>
    </source>
</evidence>
<dbReference type="PANTHER" id="PTHR43684">
    <property type="match status" value="1"/>
</dbReference>
<sequence length="254" mass="27856">MSEITVNDTQHVREITLNRPKKRNALTQPMYQALANAIESVKDTPDVSVILIKSEGEFFCAGNDLHDFARAAQESHISENVRFMHALMECDIPVVACIQGNAIGIGVTMLLHCDIVVAAANASFALPFVELGLVPEFSSSYLLPRMAGHRIASKYLLLGEPFTAEEAMNVGIISHVAFENDVESITQAIVTKLSQSPRSAVVHTKALLKANQREVALHMNDELDVFVSHLQSPAAQEAVAALLEKRPVNKEIYR</sequence>
<dbReference type="PANTHER" id="PTHR43684:SF1">
    <property type="entry name" value="ENOYL-COA DELTA ISOMERASE 2"/>
    <property type="match status" value="1"/>
</dbReference>
<dbReference type="Pfam" id="PF00378">
    <property type="entry name" value="ECH_1"/>
    <property type="match status" value="1"/>
</dbReference>
<dbReference type="RefSeq" id="WP_263712662.1">
    <property type="nucleotide sequence ID" value="NZ_JAOWKX010000005.1"/>
</dbReference>
<evidence type="ECO:0000256" key="2">
    <source>
        <dbReference type="ARBA" id="ARBA00005254"/>
    </source>
</evidence>
<protein>
    <submittedName>
        <fullName evidence="5">Enoyl-CoA hydratase-related protein</fullName>
    </submittedName>
</protein>
<dbReference type="InterPro" id="IPR001753">
    <property type="entry name" value="Enoyl-CoA_hydra/iso"/>
</dbReference>
<organism evidence="5 6">
    <name type="scientific">Fluctibacter corallii</name>
    <dbReference type="NCBI Taxonomy" id="2984329"/>
    <lineage>
        <taxon>Bacteria</taxon>
        <taxon>Pseudomonadati</taxon>
        <taxon>Pseudomonadota</taxon>
        <taxon>Gammaproteobacteria</taxon>
        <taxon>Alteromonadales</taxon>
        <taxon>Alteromonadaceae</taxon>
        <taxon>Fluctibacter</taxon>
    </lineage>
</organism>
<reference evidence="5 6" key="1">
    <citation type="submission" date="2022-10" db="EMBL/GenBank/DDBJ databases">
        <title>Aestuariibacter sp. AA17 isolated from Montipora capitata coral fragment.</title>
        <authorList>
            <person name="Emsley S.A."/>
            <person name="Pfannmuller K.M."/>
            <person name="Loughran R.M."/>
            <person name="Shlafstein M."/>
            <person name="Papke E."/>
            <person name="Saw J.H."/>
            <person name="Ushijima B."/>
            <person name="Videau P."/>
        </authorList>
    </citation>
    <scope>NUCLEOTIDE SEQUENCE [LARGE SCALE GENOMIC DNA]</scope>
    <source>
        <strain evidence="5 6">AA17</strain>
    </source>
</reference>